<comment type="caution">
    <text evidence="1">The sequence shown here is derived from an EMBL/GenBank/DDBJ whole genome shotgun (WGS) entry which is preliminary data.</text>
</comment>
<dbReference type="PANTHER" id="PTHR43628:SF1">
    <property type="entry name" value="CHITIN SYNTHASE REGULATORY FACTOR 2-RELATED"/>
    <property type="match status" value="1"/>
</dbReference>
<dbReference type="Pfam" id="PF08238">
    <property type="entry name" value="Sel1"/>
    <property type="match status" value="4"/>
</dbReference>
<dbReference type="SUPFAM" id="SSF81901">
    <property type="entry name" value="HCP-like"/>
    <property type="match status" value="1"/>
</dbReference>
<sequence length="206" mass="23244">MYNEEREREVGGDISLDIGVCAYRGAMRSKDPVEKERLFDHAMRWYERSAGMGNTQAATNLGYIFLYGRVEAPDYDKAFDWFAKGAELGNEESCYKLGDMYRSGKGCERDPGKAMELYRKAEVIAHRTCNPEDPQDQAVLASIDLRLAEQYEHIAGGSAEACRYYRRAVENFESAVDAGLNWYGKTLDSARAGVLRTEGDGRDFEL</sequence>
<dbReference type="Proteomes" id="UP000616346">
    <property type="component" value="Unassembled WGS sequence"/>
</dbReference>
<dbReference type="EMBL" id="JACSPQ010000022">
    <property type="protein sequence ID" value="MBD8003162.1"/>
    <property type="molecule type" value="Genomic_DNA"/>
</dbReference>
<dbReference type="InterPro" id="IPR006597">
    <property type="entry name" value="Sel1-like"/>
</dbReference>
<dbReference type="InterPro" id="IPR052945">
    <property type="entry name" value="Mitotic_Regulator"/>
</dbReference>
<dbReference type="RefSeq" id="WP_191710793.1">
    <property type="nucleotide sequence ID" value="NZ_JACSPQ010000022.1"/>
</dbReference>
<dbReference type="Gene3D" id="1.25.40.10">
    <property type="entry name" value="Tetratricopeptide repeat domain"/>
    <property type="match status" value="1"/>
</dbReference>
<evidence type="ECO:0000313" key="2">
    <source>
        <dbReference type="Proteomes" id="UP000616346"/>
    </source>
</evidence>
<name>A0ABR8VEG9_9BACT</name>
<dbReference type="InterPro" id="IPR011990">
    <property type="entry name" value="TPR-like_helical_dom_sf"/>
</dbReference>
<protein>
    <submittedName>
        <fullName evidence="1">Sel1 repeat family protein</fullName>
    </submittedName>
</protein>
<organism evidence="1 2">
    <name type="scientific">Phocaeicola faecium</name>
    <dbReference type="NCBI Taxonomy" id="2762213"/>
    <lineage>
        <taxon>Bacteria</taxon>
        <taxon>Pseudomonadati</taxon>
        <taxon>Bacteroidota</taxon>
        <taxon>Bacteroidia</taxon>
        <taxon>Bacteroidales</taxon>
        <taxon>Bacteroidaceae</taxon>
        <taxon>Phocaeicola</taxon>
    </lineage>
</organism>
<dbReference type="PANTHER" id="PTHR43628">
    <property type="entry name" value="ACTIVATOR OF C KINASE PROTEIN 1-RELATED"/>
    <property type="match status" value="1"/>
</dbReference>
<dbReference type="SMART" id="SM00671">
    <property type="entry name" value="SEL1"/>
    <property type="match status" value="2"/>
</dbReference>
<proteinExistence type="predicted"/>
<accession>A0ABR8VEG9</accession>
<keyword evidence="2" id="KW-1185">Reference proteome</keyword>
<gene>
    <name evidence="1" type="ORF">H9626_13265</name>
</gene>
<evidence type="ECO:0000313" key="1">
    <source>
        <dbReference type="EMBL" id="MBD8003162.1"/>
    </source>
</evidence>
<reference evidence="1 2" key="1">
    <citation type="submission" date="2020-08" db="EMBL/GenBank/DDBJ databases">
        <title>A Genomic Blueprint of the Chicken Gut Microbiome.</title>
        <authorList>
            <person name="Gilroy R."/>
            <person name="Ravi A."/>
            <person name="Getino M."/>
            <person name="Pursley I."/>
            <person name="Horton D.L."/>
            <person name="Alikhan N.-F."/>
            <person name="Baker D."/>
            <person name="Gharbi K."/>
            <person name="Hall N."/>
            <person name="Watson M."/>
            <person name="Adriaenssens E.M."/>
            <person name="Foster-Nyarko E."/>
            <person name="Jarju S."/>
            <person name="Secka A."/>
            <person name="Antonio M."/>
            <person name="Oren A."/>
            <person name="Chaudhuri R."/>
            <person name="La Ragione R.M."/>
            <person name="Hildebrand F."/>
            <person name="Pallen M.J."/>
        </authorList>
    </citation>
    <scope>NUCLEOTIDE SEQUENCE [LARGE SCALE GENOMIC DNA]</scope>
    <source>
        <strain evidence="1 2">Sa1YUN3</strain>
    </source>
</reference>